<dbReference type="Proteomes" id="UP000800200">
    <property type="component" value="Unassembled WGS sequence"/>
</dbReference>
<keyword evidence="5" id="KW-1185">Reference proteome</keyword>
<evidence type="ECO:0000256" key="2">
    <source>
        <dbReference type="ARBA" id="ARBA00022553"/>
    </source>
</evidence>
<dbReference type="Pfam" id="PF23562">
    <property type="entry name" value="AMP-binding_C_3"/>
    <property type="match status" value="1"/>
</dbReference>
<dbReference type="InterPro" id="IPR000873">
    <property type="entry name" value="AMP-dep_synth/lig_dom"/>
</dbReference>
<evidence type="ECO:0000313" key="5">
    <source>
        <dbReference type="Proteomes" id="UP000800200"/>
    </source>
</evidence>
<proteinExistence type="predicted"/>
<reference evidence="4" key="1">
    <citation type="journal article" date="2020" name="Stud. Mycol.">
        <title>101 Dothideomycetes genomes: a test case for predicting lifestyles and emergence of pathogens.</title>
        <authorList>
            <person name="Haridas S."/>
            <person name="Albert R."/>
            <person name="Binder M."/>
            <person name="Bloem J."/>
            <person name="Labutti K."/>
            <person name="Salamov A."/>
            <person name="Andreopoulos B."/>
            <person name="Baker S."/>
            <person name="Barry K."/>
            <person name="Bills G."/>
            <person name="Bluhm B."/>
            <person name="Cannon C."/>
            <person name="Castanera R."/>
            <person name="Culley D."/>
            <person name="Daum C."/>
            <person name="Ezra D."/>
            <person name="Gonzalez J."/>
            <person name="Henrissat B."/>
            <person name="Kuo A."/>
            <person name="Liang C."/>
            <person name="Lipzen A."/>
            <person name="Lutzoni F."/>
            <person name="Magnuson J."/>
            <person name="Mondo S."/>
            <person name="Nolan M."/>
            <person name="Ohm R."/>
            <person name="Pangilinan J."/>
            <person name="Park H.-J."/>
            <person name="Ramirez L."/>
            <person name="Alfaro M."/>
            <person name="Sun H."/>
            <person name="Tritt A."/>
            <person name="Yoshinaga Y."/>
            <person name="Zwiers L.-H."/>
            <person name="Turgeon B."/>
            <person name="Goodwin S."/>
            <person name="Spatafora J."/>
            <person name="Crous P."/>
            <person name="Grigoriev I."/>
        </authorList>
    </citation>
    <scope>NUCLEOTIDE SEQUENCE</scope>
    <source>
        <strain evidence="4">CBS 207.26</strain>
    </source>
</reference>
<dbReference type="InterPro" id="IPR051414">
    <property type="entry name" value="Adenylate-forming_Reductase"/>
</dbReference>
<dbReference type="InterPro" id="IPR009081">
    <property type="entry name" value="PP-bd_ACP"/>
</dbReference>
<dbReference type="Pfam" id="PF00550">
    <property type="entry name" value="PP-binding"/>
    <property type="match status" value="1"/>
</dbReference>
<dbReference type="SUPFAM" id="SSF51735">
    <property type="entry name" value="NAD(P)-binding Rossmann-fold domains"/>
    <property type="match status" value="1"/>
</dbReference>
<dbReference type="PANTHER" id="PTHR43439">
    <property type="entry name" value="PHENYLACETATE-COENZYME A LIGASE"/>
    <property type="match status" value="1"/>
</dbReference>
<dbReference type="InterPro" id="IPR036736">
    <property type="entry name" value="ACP-like_sf"/>
</dbReference>
<name>A0A6A6EBL9_9PEZI</name>
<accession>A0A6A6EBL9</accession>
<evidence type="ECO:0000256" key="1">
    <source>
        <dbReference type="ARBA" id="ARBA00022450"/>
    </source>
</evidence>
<feature type="domain" description="Carrier" evidence="3">
    <location>
        <begin position="572"/>
        <end position="651"/>
    </location>
</feature>
<keyword evidence="1" id="KW-0596">Phosphopantetheine</keyword>
<dbReference type="EMBL" id="ML994621">
    <property type="protein sequence ID" value="KAF2189387.1"/>
    <property type="molecule type" value="Genomic_DNA"/>
</dbReference>
<dbReference type="InterPro" id="IPR013120">
    <property type="entry name" value="FAR_NAD-bd"/>
</dbReference>
<evidence type="ECO:0000313" key="4">
    <source>
        <dbReference type="EMBL" id="KAF2189387.1"/>
    </source>
</evidence>
<dbReference type="AlphaFoldDB" id="A0A6A6EBL9"/>
<dbReference type="PROSITE" id="PS00012">
    <property type="entry name" value="PHOSPHOPANTETHEINE"/>
    <property type="match status" value="1"/>
</dbReference>
<dbReference type="Pfam" id="PF07993">
    <property type="entry name" value="NAD_binding_4"/>
    <property type="match status" value="1"/>
</dbReference>
<dbReference type="PROSITE" id="PS00455">
    <property type="entry name" value="AMP_BINDING"/>
    <property type="match status" value="1"/>
</dbReference>
<dbReference type="InterPro" id="IPR006162">
    <property type="entry name" value="Ppantetheine_attach_site"/>
</dbReference>
<evidence type="ECO:0000259" key="3">
    <source>
        <dbReference type="PROSITE" id="PS50075"/>
    </source>
</evidence>
<dbReference type="InterPro" id="IPR020845">
    <property type="entry name" value="AMP-binding_CS"/>
</dbReference>
<dbReference type="OrthoDB" id="429813at2759"/>
<protein>
    <submittedName>
        <fullName evidence="4">Acetyl-CoA synthetase-like protein</fullName>
    </submittedName>
</protein>
<sequence>MPFARPPVRLPSKGEPPSNDWTLPDIVDFNAEHNPDFVFCHQARKHGTETKMLAITHMALRNAVLRCQSWLMSNVSGVRDFVDDQSTSPGNRRPVALFMESDVGLWIHILALLGLDVPVLLLSARLGTAPAKHLLEKTNAKAVLVSPRLRSTLKDGSEMPQHADTVPVYERQACETFLDDSQAPRTGKGRQSVCFVDRSRTASTDAIILHSSGTTGMPKPIYHPHPYLLGFAAAHSFEEVDDIPNLNCSTLPLYHGFGLVAPCLSMSIGMTLCLPVSNVASAFTVVQLLEHAGAQSLMTVPSVLEDITLLPEHAWVSILGQLKFVAFGGGPLKEAVGQAVTAKNVRLLNHYGATEVGALAPIFSPKPGQGYDYHYFRLRQDFNLEIRDVEVETPDRPLYKLTAHPFGWNAAFEIQDNLISNPHHPTTDFNAIGRNDDLIVLSSGEKVLPNLMENFITESKLVKVAIVFGQNQFQVGLLIQPSSGVLPHERDAFRDAIWPIVERANEMIDHHARISSKKAIAVVSSDTVIPRTDKGSIARKEVNSAFEQVFAQVYKDLEDDEDVSITPLNLHALDEDLKQLVQSRLAWKVPAEEWSFDDDLFDLGMDSLQALQLRRLIIQSVPHLNVDNTQRDLVYQNPSIRALTAAIKGGQTTPPEDPIGQFCQQYVPTTSTIAVNPPKRNGLVIVLTGGTGSLGAHVLAQLANMPSVEKIVCLNRGKSGSTPLEQQFEALRNRNITLPESAWSKVESFQTDTAKPYLGLPGLIYAELQLATTHIIHNAWPMDFNRRITSFEGQFRTVDNLINLARTCHAGRPFSKPTVLFISSIAVVGQYPKLTGERIVPETVMTDTRCADDFGYAKAKLVCERMIEGAAQVFGDEMEARYVRVGQLTGAEKTGLWNATEHFPALVKSSKLIGALPNLKGTLSWLPVDHAAAATVDILLSSSPQTVFHLENPIRQSWQDVLQVIGSEIGLNGSEAFLPYSTWISSILAVPDDKIDVNPAKKLAAFFEGDFEHMSGGGIVLDTAEARRASKSLRCQRAVGDELVRRYVQGWRKGGFLS</sequence>
<dbReference type="PANTHER" id="PTHR43439:SF2">
    <property type="entry name" value="ENZYME, PUTATIVE (JCVI)-RELATED"/>
    <property type="match status" value="1"/>
</dbReference>
<dbReference type="Gene3D" id="3.40.50.12780">
    <property type="entry name" value="N-terminal domain of ligase-like"/>
    <property type="match status" value="1"/>
</dbReference>
<dbReference type="SUPFAM" id="SSF47336">
    <property type="entry name" value="ACP-like"/>
    <property type="match status" value="1"/>
</dbReference>
<dbReference type="Gene3D" id="3.40.50.720">
    <property type="entry name" value="NAD(P)-binding Rossmann-like Domain"/>
    <property type="match status" value="1"/>
</dbReference>
<dbReference type="PROSITE" id="PS50075">
    <property type="entry name" value="CARRIER"/>
    <property type="match status" value="1"/>
</dbReference>
<dbReference type="InterPro" id="IPR036291">
    <property type="entry name" value="NAD(P)-bd_dom_sf"/>
</dbReference>
<dbReference type="SUPFAM" id="SSF56801">
    <property type="entry name" value="Acetyl-CoA synthetase-like"/>
    <property type="match status" value="1"/>
</dbReference>
<keyword evidence="2" id="KW-0597">Phosphoprotein</keyword>
<dbReference type="Gene3D" id="1.10.1200.10">
    <property type="entry name" value="ACP-like"/>
    <property type="match status" value="1"/>
</dbReference>
<dbReference type="InterPro" id="IPR042099">
    <property type="entry name" value="ANL_N_sf"/>
</dbReference>
<dbReference type="Pfam" id="PF00501">
    <property type="entry name" value="AMP-binding"/>
    <property type="match status" value="1"/>
</dbReference>
<organism evidence="4 5">
    <name type="scientific">Zopfia rhizophila CBS 207.26</name>
    <dbReference type="NCBI Taxonomy" id="1314779"/>
    <lineage>
        <taxon>Eukaryota</taxon>
        <taxon>Fungi</taxon>
        <taxon>Dikarya</taxon>
        <taxon>Ascomycota</taxon>
        <taxon>Pezizomycotina</taxon>
        <taxon>Dothideomycetes</taxon>
        <taxon>Dothideomycetes incertae sedis</taxon>
        <taxon>Zopfiaceae</taxon>
        <taxon>Zopfia</taxon>
    </lineage>
</organism>
<gene>
    <name evidence="4" type="ORF">K469DRAFT_626346</name>
</gene>